<proteinExistence type="inferred from homology"/>
<dbReference type="OrthoDB" id="3626597at2759"/>
<evidence type="ECO:0000256" key="12">
    <source>
        <dbReference type="ARBA" id="ARBA00042017"/>
    </source>
</evidence>
<comment type="function">
    <text evidence="2">Extracellular metalloprotease that contributes to pathogenicity.</text>
</comment>
<evidence type="ECO:0000259" key="14">
    <source>
        <dbReference type="PROSITE" id="PS52035"/>
    </source>
</evidence>
<dbReference type="Gene3D" id="3.40.630.10">
    <property type="entry name" value="Zn peptidases"/>
    <property type="match status" value="1"/>
</dbReference>
<dbReference type="PANTHER" id="PTHR11705:SF83">
    <property type="entry name" value="INACTIVE METALLOCARBOXYPEPTIDASE ECM14"/>
    <property type="match status" value="1"/>
</dbReference>
<dbReference type="CDD" id="cd06242">
    <property type="entry name" value="M14-like"/>
    <property type="match status" value="1"/>
</dbReference>
<keyword evidence="9" id="KW-0843">Virulence</keyword>
<dbReference type="PANTHER" id="PTHR11705">
    <property type="entry name" value="PROTEASE FAMILY M14 CARBOXYPEPTIDASE A,B"/>
    <property type="match status" value="1"/>
</dbReference>
<dbReference type="SUPFAM" id="SSF53187">
    <property type="entry name" value="Zn-dependent exopeptidases"/>
    <property type="match status" value="1"/>
</dbReference>
<evidence type="ECO:0000256" key="11">
    <source>
        <dbReference type="ARBA" id="ARBA00041263"/>
    </source>
</evidence>
<evidence type="ECO:0000256" key="3">
    <source>
        <dbReference type="ARBA" id="ARBA00004613"/>
    </source>
</evidence>
<sequence>MIAATALAQTKYGENHATVNFDAQIVEQTAFPAPNVTLYSPAFLPNASFAPGWSKGTEGATNLKTLGSFISGIAARNPSWITYYNAEFLSEEGNPFPYVYLSSSGKNSSSDKIRVWIQGSVHGNEPAGDEATLALLGAMNTDPKWATAFLEKMDIIVVPRYNPDGNAYFQRTLATSFDPNRDHTKLSRQQTRDIKKWFSTFSPHIAIDMHEYGAGTRYSSNYSNAADGMFSAAKNLNIHPAIRKLSETVFAPAINASLLSKGLRGEQYMTASRTNPPRLDEAGTDAKIGRNSMGLTQCVTFLFETRGIGIANQSFKRRTLGGLQMILGVLETARDQADEVYQIIEGAISEVISSTEDIVITDYTTYSNRTWTMVDRRTGKVVQLPVEFASTTPATANITRARPEGYIIPRAWADLAERLKISGLEVETIKEVFSGSVEVYNITSSSLGSSYYEGAILNTVTSETLVQEVVLPAGSFFVPSAQQNFGLAIVALEPENIDSYVSFGIVPMEVGDLYPVFRKIKS</sequence>
<comment type="similarity">
    <text evidence="4 13">Belongs to the peptidase M14 family.</text>
</comment>
<dbReference type="PROSITE" id="PS52035">
    <property type="entry name" value="PEPTIDASE_M14"/>
    <property type="match status" value="1"/>
</dbReference>
<feature type="active site" description="Proton donor/acceptor" evidence="13">
    <location>
        <position position="304"/>
    </location>
</feature>
<evidence type="ECO:0000256" key="6">
    <source>
        <dbReference type="ARBA" id="ARBA00022670"/>
    </source>
</evidence>
<dbReference type="InterPro" id="IPR000834">
    <property type="entry name" value="Peptidase_M14"/>
</dbReference>
<dbReference type="Proteomes" id="UP000799757">
    <property type="component" value="Unassembled WGS sequence"/>
</dbReference>
<evidence type="ECO:0000256" key="4">
    <source>
        <dbReference type="ARBA" id="ARBA00005988"/>
    </source>
</evidence>
<protein>
    <recommendedName>
        <fullName evidence="12">Carboxypeptidase M14B</fullName>
    </recommendedName>
    <alternativeName>
        <fullName evidence="11">Carboxypeptidase MCPB</fullName>
    </alternativeName>
</protein>
<dbReference type="GO" id="GO:0008270">
    <property type="term" value="F:zinc ion binding"/>
    <property type="evidence" value="ECO:0007669"/>
    <property type="project" value="InterPro"/>
</dbReference>
<reference evidence="15" key="1">
    <citation type="journal article" date="2020" name="Stud. Mycol.">
        <title>101 Dothideomycetes genomes: a test case for predicting lifestyles and emergence of pathogens.</title>
        <authorList>
            <person name="Haridas S."/>
            <person name="Albert R."/>
            <person name="Binder M."/>
            <person name="Bloem J."/>
            <person name="Labutti K."/>
            <person name="Salamov A."/>
            <person name="Andreopoulos B."/>
            <person name="Baker S."/>
            <person name="Barry K."/>
            <person name="Bills G."/>
            <person name="Bluhm B."/>
            <person name="Cannon C."/>
            <person name="Castanera R."/>
            <person name="Culley D."/>
            <person name="Daum C."/>
            <person name="Ezra D."/>
            <person name="Gonzalez J."/>
            <person name="Henrissat B."/>
            <person name="Kuo A."/>
            <person name="Liang C."/>
            <person name="Lipzen A."/>
            <person name="Lutzoni F."/>
            <person name="Magnuson J."/>
            <person name="Mondo S."/>
            <person name="Nolan M."/>
            <person name="Ohm R."/>
            <person name="Pangilinan J."/>
            <person name="Park H.-J."/>
            <person name="Ramirez L."/>
            <person name="Alfaro M."/>
            <person name="Sun H."/>
            <person name="Tritt A."/>
            <person name="Yoshinaga Y."/>
            <person name="Zwiers L.-H."/>
            <person name="Turgeon B."/>
            <person name="Goodwin S."/>
            <person name="Spatafora J."/>
            <person name="Crous P."/>
            <person name="Grigoriev I."/>
        </authorList>
    </citation>
    <scope>NUCLEOTIDE SEQUENCE</scope>
    <source>
        <strain evidence="15">CBS 109.77</strain>
    </source>
</reference>
<evidence type="ECO:0000256" key="1">
    <source>
        <dbReference type="ARBA" id="ARBA00001947"/>
    </source>
</evidence>
<dbReference type="EMBL" id="MU002115">
    <property type="protein sequence ID" value="KAF2789760.1"/>
    <property type="molecule type" value="Genomic_DNA"/>
</dbReference>
<evidence type="ECO:0000313" key="16">
    <source>
        <dbReference type="Proteomes" id="UP000799757"/>
    </source>
</evidence>
<evidence type="ECO:0000256" key="2">
    <source>
        <dbReference type="ARBA" id="ARBA00003091"/>
    </source>
</evidence>
<comment type="subcellular location">
    <subcellularLocation>
        <location evidence="3">Secreted</location>
    </subcellularLocation>
</comment>
<evidence type="ECO:0000256" key="9">
    <source>
        <dbReference type="ARBA" id="ARBA00023026"/>
    </source>
</evidence>
<evidence type="ECO:0000313" key="15">
    <source>
        <dbReference type="EMBL" id="KAF2789760.1"/>
    </source>
</evidence>
<comment type="cofactor">
    <cofactor evidence="1">
        <name>Zn(2+)</name>
        <dbReference type="ChEBI" id="CHEBI:29105"/>
    </cofactor>
</comment>
<evidence type="ECO:0000256" key="5">
    <source>
        <dbReference type="ARBA" id="ARBA00022525"/>
    </source>
</evidence>
<keyword evidence="6" id="KW-0645">Protease</keyword>
<evidence type="ECO:0000256" key="7">
    <source>
        <dbReference type="ARBA" id="ARBA00022729"/>
    </source>
</evidence>
<gene>
    <name evidence="15" type="ORF">K505DRAFT_252628</name>
</gene>
<feature type="domain" description="Peptidase M14" evidence="14">
    <location>
        <begin position="59"/>
        <end position="333"/>
    </location>
</feature>
<keyword evidence="16" id="KW-1185">Reference proteome</keyword>
<dbReference type="GO" id="GO:0006508">
    <property type="term" value="P:proteolysis"/>
    <property type="evidence" value="ECO:0007669"/>
    <property type="project" value="UniProtKB-KW"/>
</dbReference>
<keyword evidence="10" id="KW-0325">Glycoprotein</keyword>
<evidence type="ECO:0000256" key="8">
    <source>
        <dbReference type="ARBA" id="ARBA00022801"/>
    </source>
</evidence>
<accession>A0A6A6WZV6</accession>
<keyword evidence="8" id="KW-0378">Hydrolase</keyword>
<keyword evidence="5" id="KW-0964">Secreted</keyword>
<keyword evidence="7" id="KW-0732">Signal</keyword>
<dbReference type="GO" id="GO:0005576">
    <property type="term" value="C:extracellular region"/>
    <property type="evidence" value="ECO:0007669"/>
    <property type="project" value="UniProtKB-SubCell"/>
</dbReference>
<name>A0A6A6WZV6_9PLEO</name>
<dbReference type="AlphaFoldDB" id="A0A6A6WZV6"/>
<dbReference type="Pfam" id="PF00246">
    <property type="entry name" value="Peptidase_M14"/>
    <property type="match status" value="1"/>
</dbReference>
<evidence type="ECO:0000256" key="10">
    <source>
        <dbReference type="ARBA" id="ARBA00023180"/>
    </source>
</evidence>
<dbReference type="GO" id="GO:0004181">
    <property type="term" value="F:metallocarboxypeptidase activity"/>
    <property type="evidence" value="ECO:0007669"/>
    <property type="project" value="InterPro"/>
</dbReference>
<evidence type="ECO:0000256" key="13">
    <source>
        <dbReference type="PROSITE-ProRule" id="PRU01379"/>
    </source>
</evidence>
<organism evidence="15 16">
    <name type="scientific">Melanomma pulvis-pyrius CBS 109.77</name>
    <dbReference type="NCBI Taxonomy" id="1314802"/>
    <lineage>
        <taxon>Eukaryota</taxon>
        <taxon>Fungi</taxon>
        <taxon>Dikarya</taxon>
        <taxon>Ascomycota</taxon>
        <taxon>Pezizomycotina</taxon>
        <taxon>Dothideomycetes</taxon>
        <taxon>Pleosporomycetidae</taxon>
        <taxon>Pleosporales</taxon>
        <taxon>Melanommataceae</taxon>
        <taxon>Melanomma</taxon>
    </lineage>
</organism>